<dbReference type="SMART" id="SM00320">
    <property type="entry name" value="WD40"/>
    <property type="match status" value="8"/>
</dbReference>
<evidence type="ECO:0000259" key="10">
    <source>
        <dbReference type="Pfam" id="PF25295"/>
    </source>
</evidence>
<keyword evidence="5" id="KW-0969">Cilium</keyword>
<dbReference type="InterPro" id="IPR057411">
    <property type="entry name" value="TPR_IFT122"/>
</dbReference>
<feature type="domain" description="IFT122 first beta-propeller" evidence="9">
    <location>
        <begin position="195"/>
        <end position="298"/>
    </location>
</feature>
<dbReference type="Pfam" id="PF23377">
    <property type="entry name" value="Beta-prop_IFT122_2nd"/>
    <property type="match status" value="1"/>
</dbReference>
<evidence type="ECO:0000313" key="12">
    <source>
        <dbReference type="Proteomes" id="UP001176940"/>
    </source>
</evidence>
<gene>
    <name evidence="11" type="ORF">RIMI_LOCUS9262730</name>
</gene>
<evidence type="ECO:0000256" key="2">
    <source>
        <dbReference type="ARBA" id="ARBA00019442"/>
    </source>
</evidence>
<name>A0ABN9LHC2_9NEOB</name>
<dbReference type="Gene3D" id="1.25.40.470">
    <property type="match status" value="1"/>
</dbReference>
<dbReference type="PROSITE" id="PS50082">
    <property type="entry name" value="WD_REPEATS_2"/>
    <property type="match status" value="1"/>
</dbReference>
<evidence type="ECO:0000256" key="5">
    <source>
        <dbReference type="ARBA" id="ARBA00023069"/>
    </source>
</evidence>
<sequence length="739" mass="83775">MRAVPTWVDKVHDRDKVEQCIYDLAFKPDGTQLIVAAGNKVLVYDTSDGTLLQPLKGHKDMVYCVAYAKDGQRFASGSADKSVIIWTSDLEGILKYTHNDSIQCVSYNPVTHQLASCSSSDFGLWSPEQKSVSKHKVSSKITCCSWTNDGQYLALGMFNGVVSIRNKNGEEKVKIERPGGSLSPIWSIFWNPSKDEHNDILAVADWGQKLSFYQLSGKQVGKDRSLGCDPCCVSYFSKGEYIVLSGSDRQVSLFTKDGVRLGTIGEQNSWVWTCKVKPDSNYVVIGCQDGTLAFYQLIFSTVHGLYKDRYAFRDCMTDVIVQHLITEQKVRIKCRELVKKIAIYKNRLAIQMPEKILIYELYSEDAADMHYRVKEKIIKQFECNLLVVCSQHVILCQEKRLQCLSFKGVKEREWMMESLIRYIKVIGGPAGREGLLVGLKNGQILKIFVDNLFAITLLKQATSVRCLDMSASRNKLAVVDENNTCLVYDITTKELLFQEPNANSVAWNTQCEDMLCFSGGGYLNIKASNFPVHQQKLQGFVVGYNGSKIFCLHVYSMSSVDVPQSTPMYQYLERKLFREAYQIACLGVTDLDWRELAMEALEGLDFETSKKAFIRIRDLRYLELINSIEERKKRGDSNDDLFLADVYAYQGKFHEAGKLYKRGGQEGRALNMFTDLRMFDYAKDFLGSGDPKETKTLITKQADWARNIREPKAAAEMYLSAGEHMKAIELSGDHGWVEM</sequence>
<dbReference type="Gene3D" id="2.130.10.10">
    <property type="entry name" value="YVTN repeat-like/Quinoprotein amine dehydrogenase"/>
    <property type="match status" value="1"/>
</dbReference>
<keyword evidence="6" id="KW-0966">Cell projection</keyword>
<dbReference type="PROSITE" id="PS50294">
    <property type="entry name" value="WD_REPEATS_REGION"/>
    <property type="match status" value="1"/>
</dbReference>
<comment type="caution">
    <text evidence="11">The sequence shown here is derived from an EMBL/GenBank/DDBJ whole genome shotgun (WGS) entry which is preliminary data.</text>
</comment>
<organism evidence="11 12">
    <name type="scientific">Ranitomeya imitator</name>
    <name type="common">mimic poison frog</name>
    <dbReference type="NCBI Taxonomy" id="111125"/>
    <lineage>
        <taxon>Eukaryota</taxon>
        <taxon>Metazoa</taxon>
        <taxon>Chordata</taxon>
        <taxon>Craniata</taxon>
        <taxon>Vertebrata</taxon>
        <taxon>Euteleostomi</taxon>
        <taxon>Amphibia</taxon>
        <taxon>Batrachia</taxon>
        <taxon>Anura</taxon>
        <taxon>Neobatrachia</taxon>
        <taxon>Hyloidea</taxon>
        <taxon>Dendrobatidae</taxon>
        <taxon>Dendrobatinae</taxon>
        <taxon>Ranitomeya</taxon>
    </lineage>
</organism>
<evidence type="ECO:0000256" key="1">
    <source>
        <dbReference type="ARBA" id="ARBA00004120"/>
    </source>
</evidence>
<dbReference type="InterPro" id="IPR015943">
    <property type="entry name" value="WD40/YVTN_repeat-like_dom_sf"/>
</dbReference>
<dbReference type="InterPro" id="IPR036322">
    <property type="entry name" value="WD40_repeat_dom_sf"/>
</dbReference>
<dbReference type="SUPFAM" id="SSF50978">
    <property type="entry name" value="WD40 repeat-like"/>
    <property type="match status" value="2"/>
</dbReference>
<reference evidence="11" key="1">
    <citation type="submission" date="2023-07" db="EMBL/GenBank/DDBJ databases">
        <authorList>
            <person name="Stuckert A."/>
        </authorList>
    </citation>
    <scope>NUCLEOTIDE SEQUENCE</scope>
</reference>
<evidence type="ECO:0000256" key="3">
    <source>
        <dbReference type="ARBA" id="ARBA00022574"/>
    </source>
</evidence>
<feature type="domain" description="IFT122 second beta-propeller" evidence="8">
    <location>
        <begin position="303"/>
        <end position="557"/>
    </location>
</feature>
<evidence type="ECO:0000256" key="4">
    <source>
        <dbReference type="ARBA" id="ARBA00022737"/>
    </source>
</evidence>
<dbReference type="InterPro" id="IPR056152">
    <property type="entry name" value="Beta-prop_IFT122_2nd"/>
</dbReference>
<proteinExistence type="predicted"/>
<evidence type="ECO:0000259" key="8">
    <source>
        <dbReference type="Pfam" id="PF23377"/>
    </source>
</evidence>
<accession>A0ABN9LHC2</accession>
<protein>
    <recommendedName>
        <fullName evidence="2">Intraflagellar transport protein 122 homolog</fullName>
    </recommendedName>
</protein>
<feature type="domain" description="Intraflagellar transport protein 122 homolog TPR" evidence="10">
    <location>
        <begin position="564"/>
        <end position="739"/>
    </location>
</feature>
<evidence type="ECO:0000256" key="7">
    <source>
        <dbReference type="PROSITE-ProRule" id="PRU00221"/>
    </source>
</evidence>
<evidence type="ECO:0000259" key="9">
    <source>
        <dbReference type="Pfam" id="PF23381"/>
    </source>
</evidence>
<comment type="subcellular location">
    <subcellularLocation>
        <location evidence="1">Cytoplasm</location>
        <location evidence="1">Cytoskeleton</location>
        <location evidence="1">Cilium basal body</location>
    </subcellularLocation>
</comment>
<dbReference type="EMBL" id="CAUEEQ010019054">
    <property type="protein sequence ID" value="CAJ0941484.1"/>
    <property type="molecule type" value="Genomic_DNA"/>
</dbReference>
<evidence type="ECO:0000256" key="6">
    <source>
        <dbReference type="ARBA" id="ARBA00023273"/>
    </source>
</evidence>
<keyword evidence="12" id="KW-1185">Reference proteome</keyword>
<dbReference type="Pfam" id="PF25295">
    <property type="entry name" value="TPR_IFT122"/>
    <property type="match status" value="1"/>
</dbReference>
<dbReference type="InterPro" id="IPR039857">
    <property type="entry name" value="Ift122/121"/>
</dbReference>
<dbReference type="PANTHER" id="PTHR12764">
    <property type="entry name" value="WD REPEAT DOMAIN-RELATED"/>
    <property type="match status" value="1"/>
</dbReference>
<feature type="domain" description="IFT122 first beta-propeller" evidence="9">
    <location>
        <begin position="13"/>
        <end position="194"/>
    </location>
</feature>
<dbReference type="InterPro" id="IPR001680">
    <property type="entry name" value="WD40_rpt"/>
</dbReference>
<evidence type="ECO:0000313" key="11">
    <source>
        <dbReference type="EMBL" id="CAJ0941484.1"/>
    </source>
</evidence>
<dbReference type="Proteomes" id="UP001176940">
    <property type="component" value="Unassembled WGS sequence"/>
</dbReference>
<feature type="repeat" description="WD" evidence="7">
    <location>
        <begin position="55"/>
        <end position="86"/>
    </location>
</feature>
<keyword evidence="3 7" id="KW-0853">WD repeat</keyword>
<dbReference type="InterPro" id="IPR056153">
    <property type="entry name" value="Beta-prop_IFT122_1st"/>
</dbReference>
<keyword evidence="4" id="KW-0677">Repeat</keyword>
<dbReference type="Pfam" id="PF23381">
    <property type="entry name" value="Beta-prop_IFT122_1st"/>
    <property type="match status" value="2"/>
</dbReference>
<dbReference type="PANTHER" id="PTHR12764:SF4">
    <property type="entry name" value="INTRAFLAGELLAR TRANSPORT PROTEIN 122 HOMOLOG"/>
    <property type="match status" value="1"/>
</dbReference>